<evidence type="ECO:0000259" key="10">
    <source>
        <dbReference type="Pfam" id="PF02015"/>
    </source>
</evidence>
<evidence type="ECO:0000256" key="1">
    <source>
        <dbReference type="ARBA" id="ARBA00000966"/>
    </source>
</evidence>
<keyword evidence="5" id="KW-0136">Cellulose degradation</keyword>
<feature type="chain" id="PRO_5041377247" description="cellulase" evidence="9">
    <location>
        <begin position="22"/>
        <end position="236"/>
    </location>
</feature>
<evidence type="ECO:0000256" key="6">
    <source>
        <dbReference type="ARBA" id="ARBA00023277"/>
    </source>
</evidence>
<feature type="signal peptide" evidence="9">
    <location>
        <begin position="1"/>
        <end position="21"/>
    </location>
</feature>
<dbReference type="SUPFAM" id="SSF50685">
    <property type="entry name" value="Barwin-like endoglucanases"/>
    <property type="match status" value="1"/>
</dbReference>
<evidence type="ECO:0000256" key="2">
    <source>
        <dbReference type="ARBA" id="ARBA00007793"/>
    </source>
</evidence>
<feature type="domain" description="Glycosyl hydrolases family 45 active site" evidence="10">
    <location>
        <begin position="30"/>
        <end position="233"/>
    </location>
</feature>
<sequence length="236" mass="25009">MLLHVLFEALLHLLFVSYVSGLAAVSNGTGITTTTWDCCKPACAWTTTARTARANGTAAVCDKDDRQLSVSQGQSAQSGCSTSPGTGYLCSSYQPKPMTEDLSYGFVVSDGAENCCKCFELQWQGGPAAGKKMQVQIINEGGSANGTDQEFIIVTPGGGSGPNLSGCKNQYGSTWGRNYGGVLGAGDCESLPDNLQGGCYWRFNWARGDINNWPITWTKISCPGYFTSISGCNNIN</sequence>
<protein>
    <recommendedName>
        <fullName evidence="3">cellulase</fullName>
        <ecNumber evidence="3">3.2.1.4</ecNumber>
    </recommendedName>
</protein>
<dbReference type="Proteomes" id="UP001174694">
    <property type="component" value="Unassembled WGS sequence"/>
</dbReference>
<evidence type="ECO:0000256" key="5">
    <source>
        <dbReference type="ARBA" id="ARBA00023001"/>
    </source>
</evidence>
<comment type="caution">
    <text evidence="11">The sequence shown here is derived from an EMBL/GenBank/DDBJ whole genome shotgun (WGS) entry which is preliminary data.</text>
</comment>
<dbReference type="InterPro" id="IPR000334">
    <property type="entry name" value="Glyco_hydro_45"/>
</dbReference>
<dbReference type="InterPro" id="IPR036908">
    <property type="entry name" value="RlpA-like_sf"/>
</dbReference>
<keyword evidence="6" id="KW-0119">Carbohydrate metabolism</keyword>
<evidence type="ECO:0000256" key="8">
    <source>
        <dbReference type="ARBA" id="ARBA00023326"/>
    </source>
</evidence>
<organism evidence="11 12">
    <name type="scientific">Pleurostoma richardsiae</name>
    <dbReference type="NCBI Taxonomy" id="41990"/>
    <lineage>
        <taxon>Eukaryota</taxon>
        <taxon>Fungi</taxon>
        <taxon>Dikarya</taxon>
        <taxon>Ascomycota</taxon>
        <taxon>Pezizomycotina</taxon>
        <taxon>Sordariomycetes</taxon>
        <taxon>Sordariomycetidae</taxon>
        <taxon>Calosphaeriales</taxon>
        <taxon>Pleurostomataceae</taxon>
        <taxon>Pleurostoma</taxon>
    </lineage>
</organism>
<dbReference type="InterPro" id="IPR052288">
    <property type="entry name" value="GH45_Enzymes"/>
</dbReference>
<dbReference type="Gene3D" id="2.40.40.10">
    <property type="entry name" value="RlpA-like domain"/>
    <property type="match status" value="1"/>
</dbReference>
<keyword evidence="7" id="KW-0326">Glycosidase</keyword>
<dbReference type="PANTHER" id="PTHR39730">
    <property type="entry name" value="ENDOGLUCANASE 1"/>
    <property type="match status" value="1"/>
</dbReference>
<dbReference type="AlphaFoldDB" id="A0AA38RDD6"/>
<comment type="similarity">
    <text evidence="2">Belongs to the glycosyl hydrolase 45 (cellulase K) family.</text>
</comment>
<proteinExistence type="inferred from homology"/>
<evidence type="ECO:0000313" key="11">
    <source>
        <dbReference type="EMBL" id="KAJ9134312.1"/>
    </source>
</evidence>
<evidence type="ECO:0000256" key="9">
    <source>
        <dbReference type="SAM" id="SignalP"/>
    </source>
</evidence>
<accession>A0AA38RDD6</accession>
<evidence type="ECO:0000256" key="4">
    <source>
        <dbReference type="ARBA" id="ARBA00022801"/>
    </source>
</evidence>
<dbReference type="Pfam" id="PF02015">
    <property type="entry name" value="Glyco_hydro_45"/>
    <property type="match status" value="1"/>
</dbReference>
<evidence type="ECO:0000256" key="7">
    <source>
        <dbReference type="ARBA" id="ARBA00023295"/>
    </source>
</evidence>
<dbReference type="GO" id="GO:0008810">
    <property type="term" value="F:cellulase activity"/>
    <property type="evidence" value="ECO:0007669"/>
    <property type="project" value="UniProtKB-EC"/>
</dbReference>
<dbReference type="PANTHER" id="PTHR39730:SF1">
    <property type="entry name" value="ENDOGLUCANASE 1"/>
    <property type="match status" value="1"/>
</dbReference>
<evidence type="ECO:0000256" key="3">
    <source>
        <dbReference type="ARBA" id="ARBA00012601"/>
    </source>
</evidence>
<dbReference type="EC" id="3.2.1.4" evidence="3"/>
<keyword evidence="8" id="KW-0624">Polysaccharide degradation</keyword>
<dbReference type="GO" id="GO:0030245">
    <property type="term" value="P:cellulose catabolic process"/>
    <property type="evidence" value="ECO:0007669"/>
    <property type="project" value="UniProtKB-KW"/>
</dbReference>
<name>A0AA38RDD6_9PEZI</name>
<comment type="catalytic activity">
    <reaction evidence="1">
        <text>Endohydrolysis of (1-&gt;4)-beta-D-glucosidic linkages in cellulose, lichenin and cereal beta-D-glucans.</text>
        <dbReference type="EC" id="3.2.1.4"/>
    </reaction>
</comment>
<gene>
    <name evidence="11" type="ORF">NKR23_g10238</name>
</gene>
<evidence type="ECO:0000313" key="12">
    <source>
        <dbReference type="Proteomes" id="UP001174694"/>
    </source>
</evidence>
<keyword evidence="12" id="KW-1185">Reference proteome</keyword>
<dbReference type="EMBL" id="JANBVO010000044">
    <property type="protein sequence ID" value="KAJ9134312.1"/>
    <property type="molecule type" value="Genomic_DNA"/>
</dbReference>
<reference evidence="11" key="1">
    <citation type="submission" date="2022-07" db="EMBL/GenBank/DDBJ databases">
        <title>Fungi with potential for degradation of polypropylene.</title>
        <authorList>
            <person name="Gostincar C."/>
        </authorList>
    </citation>
    <scope>NUCLEOTIDE SEQUENCE</scope>
    <source>
        <strain evidence="11">EXF-13308</strain>
    </source>
</reference>
<keyword evidence="4" id="KW-0378">Hydrolase</keyword>
<keyword evidence="9" id="KW-0732">Signal</keyword>